<evidence type="ECO:0000256" key="3">
    <source>
        <dbReference type="ARBA" id="ARBA00022679"/>
    </source>
</evidence>
<gene>
    <name evidence="8" type="ORF">EXIGLDRAFT_623647</name>
</gene>
<reference evidence="8 9" key="1">
    <citation type="journal article" date="2016" name="Mol. Biol. Evol.">
        <title>Comparative Genomics of Early-Diverging Mushroom-Forming Fungi Provides Insights into the Origins of Lignocellulose Decay Capabilities.</title>
        <authorList>
            <person name="Nagy L.G."/>
            <person name="Riley R."/>
            <person name="Tritt A."/>
            <person name="Adam C."/>
            <person name="Daum C."/>
            <person name="Floudas D."/>
            <person name="Sun H."/>
            <person name="Yadav J.S."/>
            <person name="Pangilinan J."/>
            <person name="Larsson K.H."/>
            <person name="Matsuura K."/>
            <person name="Barry K."/>
            <person name="Labutti K."/>
            <person name="Kuo R."/>
            <person name="Ohm R.A."/>
            <person name="Bhattacharya S.S."/>
            <person name="Shirouzu T."/>
            <person name="Yoshinaga Y."/>
            <person name="Martin F.M."/>
            <person name="Grigoriev I.V."/>
            <person name="Hibbett D.S."/>
        </authorList>
    </citation>
    <scope>NUCLEOTIDE SEQUENCE [LARGE SCALE GENOMIC DNA]</scope>
    <source>
        <strain evidence="8 9">HHB12029</strain>
    </source>
</reference>
<protein>
    <submittedName>
        <fullName evidence="8">Kinase-like protein</fullName>
    </submittedName>
</protein>
<proteinExistence type="inferred from homology"/>
<dbReference type="GO" id="GO:0004674">
    <property type="term" value="F:protein serine/threonine kinase activity"/>
    <property type="evidence" value="ECO:0007669"/>
    <property type="project" value="UniProtKB-KW"/>
</dbReference>
<dbReference type="SUPFAM" id="SSF56112">
    <property type="entry name" value="Protein kinase-like (PK-like)"/>
    <property type="match status" value="1"/>
</dbReference>
<comment type="similarity">
    <text evidence="1">Belongs to the protein kinase superfamily. STE Ser/Thr protein kinase family. MAP kinase kinase kinase subfamily.</text>
</comment>
<dbReference type="STRING" id="1314781.A0A165DMU3"/>
<feature type="domain" description="Protein kinase" evidence="7">
    <location>
        <begin position="1"/>
        <end position="102"/>
    </location>
</feature>
<keyword evidence="6" id="KW-0067">ATP-binding</keyword>
<dbReference type="PROSITE" id="PS50011">
    <property type="entry name" value="PROTEIN_KINASE_DOM"/>
    <property type="match status" value="1"/>
</dbReference>
<dbReference type="Pfam" id="PF00069">
    <property type="entry name" value="Pkinase"/>
    <property type="match status" value="1"/>
</dbReference>
<feature type="non-terminal residue" evidence="8">
    <location>
        <position position="1"/>
    </location>
</feature>
<name>A0A165DMU3_EXIGL</name>
<evidence type="ECO:0000313" key="8">
    <source>
        <dbReference type="EMBL" id="KZV84935.1"/>
    </source>
</evidence>
<keyword evidence="5 8" id="KW-0418">Kinase</keyword>
<dbReference type="InterPro" id="IPR011009">
    <property type="entry name" value="Kinase-like_dom_sf"/>
</dbReference>
<dbReference type="InterPro" id="IPR008271">
    <property type="entry name" value="Ser/Thr_kinase_AS"/>
</dbReference>
<keyword evidence="3" id="KW-0808">Transferase</keyword>
<evidence type="ECO:0000259" key="7">
    <source>
        <dbReference type="PROSITE" id="PS50011"/>
    </source>
</evidence>
<evidence type="ECO:0000256" key="2">
    <source>
        <dbReference type="ARBA" id="ARBA00022527"/>
    </source>
</evidence>
<evidence type="ECO:0000256" key="4">
    <source>
        <dbReference type="ARBA" id="ARBA00022741"/>
    </source>
</evidence>
<dbReference type="AlphaFoldDB" id="A0A165DMU3"/>
<dbReference type="Proteomes" id="UP000077266">
    <property type="component" value="Unassembled WGS sequence"/>
</dbReference>
<evidence type="ECO:0000256" key="1">
    <source>
        <dbReference type="ARBA" id="ARBA00006529"/>
    </source>
</evidence>
<organism evidence="8 9">
    <name type="scientific">Exidia glandulosa HHB12029</name>
    <dbReference type="NCBI Taxonomy" id="1314781"/>
    <lineage>
        <taxon>Eukaryota</taxon>
        <taxon>Fungi</taxon>
        <taxon>Dikarya</taxon>
        <taxon>Basidiomycota</taxon>
        <taxon>Agaricomycotina</taxon>
        <taxon>Agaricomycetes</taxon>
        <taxon>Auriculariales</taxon>
        <taxon>Exidiaceae</taxon>
        <taxon>Exidia</taxon>
    </lineage>
</organism>
<dbReference type="InterPro" id="IPR000719">
    <property type="entry name" value="Prot_kinase_dom"/>
</dbReference>
<keyword evidence="9" id="KW-1185">Reference proteome</keyword>
<keyword evidence="4" id="KW-0547">Nucleotide-binding</keyword>
<dbReference type="OrthoDB" id="4062651at2759"/>
<dbReference type="PANTHER" id="PTHR11584">
    <property type="entry name" value="SERINE/THREONINE PROTEIN KINASE"/>
    <property type="match status" value="1"/>
</dbReference>
<dbReference type="Gene3D" id="1.10.510.10">
    <property type="entry name" value="Transferase(Phosphotransferase) domain 1"/>
    <property type="match status" value="1"/>
</dbReference>
<dbReference type="EMBL" id="KV426206">
    <property type="protein sequence ID" value="KZV84935.1"/>
    <property type="molecule type" value="Genomic_DNA"/>
</dbReference>
<evidence type="ECO:0000256" key="5">
    <source>
        <dbReference type="ARBA" id="ARBA00022777"/>
    </source>
</evidence>
<dbReference type="PROSITE" id="PS00108">
    <property type="entry name" value="PROTEIN_KINASE_ST"/>
    <property type="match status" value="1"/>
</dbReference>
<evidence type="ECO:0000313" key="9">
    <source>
        <dbReference type="Proteomes" id="UP000077266"/>
    </source>
</evidence>
<dbReference type="InParanoid" id="A0A165DMU3"/>
<sequence length="102" mass="10902">LLRTCSSPLNPVHGIAVVHGDIKGANILVSDDGHACLSDFGVSAVLSEHPSHTASGTGTYRWMAPDLFGEHSVLTRQTDIWAVGCVILEVRSDNSCRQCDND</sequence>
<dbReference type="GO" id="GO:0005524">
    <property type="term" value="F:ATP binding"/>
    <property type="evidence" value="ECO:0007669"/>
    <property type="project" value="UniProtKB-KW"/>
</dbReference>
<evidence type="ECO:0000256" key="6">
    <source>
        <dbReference type="ARBA" id="ARBA00022840"/>
    </source>
</evidence>
<keyword evidence="2" id="KW-0723">Serine/threonine-protein kinase</keyword>
<dbReference type="PANTHER" id="PTHR11584:SF369">
    <property type="entry name" value="MITOGEN-ACTIVATED PROTEIN KINASE KINASE KINASE 19-RELATED"/>
    <property type="match status" value="1"/>
</dbReference>
<accession>A0A165DMU3</accession>